<sequence length="57" mass="6346">MTFAWATQNPTLRQVPLAALQQRFENSGITCRYYTPAIHAGSFALQQYLLNALSGSQ</sequence>
<name>A0A2G0Q493_XENHO</name>
<dbReference type="SUPFAM" id="SSF53335">
    <property type="entry name" value="S-adenosyl-L-methionine-dependent methyltransferases"/>
    <property type="match status" value="1"/>
</dbReference>
<dbReference type="InterPro" id="IPR029063">
    <property type="entry name" value="SAM-dependent_MTases_sf"/>
</dbReference>
<evidence type="ECO:0000313" key="1">
    <source>
        <dbReference type="EMBL" id="PHM54039.1"/>
    </source>
</evidence>
<protein>
    <submittedName>
        <fullName evidence="1">Spermidine synthase</fullName>
    </submittedName>
</protein>
<gene>
    <name evidence="1" type="ORF">Xhom_03109</name>
</gene>
<organism evidence="1 2">
    <name type="scientific">Xenorhabdus hominickii</name>
    <dbReference type="NCBI Taxonomy" id="351679"/>
    <lineage>
        <taxon>Bacteria</taxon>
        <taxon>Pseudomonadati</taxon>
        <taxon>Pseudomonadota</taxon>
        <taxon>Gammaproteobacteria</taxon>
        <taxon>Enterobacterales</taxon>
        <taxon>Morganellaceae</taxon>
        <taxon>Xenorhabdus</taxon>
    </lineage>
</organism>
<accession>A0A2G0Q493</accession>
<dbReference type="Proteomes" id="UP000225433">
    <property type="component" value="Unassembled WGS sequence"/>
</dbReference>
<evidence type="ECO:0000313" key="2">
    <source>
        <dbReference type="Proteomes" id="UP000225433"/>
    </source>
</evidence>
<dbReference type="AlphaFoldDB" id="A0A2G0Q493"/>
<proteinExistence type="predicted"/>
<dbReference type="EMBL" id="NJAI01000005">
    <property type="protein sequence ID" value="PHM54039.1"/>
    <property type="molecule type" value="Genomic_DNA"/>
</dbReference>
<comment type="caution">
    <text evidence="1">The sequence shown here is derived from an EMBL/GenBank/DDBJ whole genome shotgun (WGS) entry which is preliminary data.</text>
</comment>
<dbReference type="Gene3D" id="3.40.50.150">
    <property type="entry name" value="Vaccinia Virus protein VP39"/>
    <property type="match status" value="1"/>
</dbReference>
<reference evidence="1 2" key="1">
    <citation type="journal article" date="2017" name="Nat. Microbiol.">
        <title>Natural product diversity associated with the nematode symbionts Photorhabdus and Xenorhabdus.</title>
        <authorList>
            <person name="Tobias N.J."/>
            <person name="Wolff H."/>
            <person name="Djahanschiri B."/>
            <person name="Grundmann F."/>
            <person name="Kronenwerth M."/>
            <person name="Shi Y.M."/>
            <person name="Simonyi S."/>
            <person name="Grun P."/>
            <person name="Shapiro-Ilan D."/>
            <person name="Pidot S.J."/>
            <person name="Stinear T.P."/>
            <person name="Ebersberger I."/>
            <person name="Bode H.B."/>
        </authorList>
    </citation>
    <scope>NUCLEOTIDE SEQUENCE [LARGE SCALE GENOMIC DNA]</scope>
    <source>
        <strain evidence="1 2">DSM 17903</strain>
    </source>
</reference>